<reference evidence="7 8" key="1">
    <citation type="submission" date="2018-03" db="EMBL/GenBank/DDBJ databases">
        <title>Genomic Encyclopedia of Archaeal and Bacterial Type Strains, Phase II (KMG-II): from individual species to whole genera.</title>
        <authorList>
            <person name="Goeker M."/>
        </authorList>
    </citation>
    <scope>NUCLEOTIDE SEQUENCE [LARGE SCALE GENOMIC DNA]</scope>
    <source>
        <strain evidence="7 8">DSM 101533</strain>
    </source>
</reference>
<evidence type="ECO:0000256" key="2">
    <source>
        <dbReference type="ARBA" id="ARBA00022475"/>
    </source>
</evidence>
<comment type="caution">
    <text evidence="7">The sequence shown here is derived from an EMBL/GenBank/DDBJ whole genome shotgun (WGS) entry which is preliminary data.</text>
</comment>
<protein>
    <submittedName>
        <fullName evidence="7">Threonine/homoserine/homoserine lactone efflux protein</fullName>
    </submittedName>
</protein>
<dbReference type="Proteomes" id="UP000238007">
    <property type="component" value="Unassembled WGS sequence"/>
</dbReference>
<keyword evidence="8" id="KW-1185">Reference proteome</keyword>
<dbReference type="Pfam" id="PF01810">
    <property type="entry name" value="LysE"/>
    <property type="match status" value="1"/>
</dbReference>
<dbReference type="PANTHER" id="PTHR30086">
    <property type="entry name" value="ARGININE EXPORTER PROTEIN ARGO"/>
    <property type="match status" value="1"/>
</dbReference>
<evidence type="ECO:0000256" key="1">
    <source>
        <dbReference type="ARBA" id="ARBA00004651"/>
    </source>
</evidence>
<keyword evidence="3 6" id="KW-0812">Transmembrane</keyword>
<evidence type="ECO:0000313" key="8">
    <source>
        <dbReference type="Proteomes" id="UP000238007"/>
    </source>
</evidence>
<keyword evidence="4 6" id="KW-1133">Transmembrane helix</keyword>
<dbReference type="GO" id="GO:0015171">
    <property type="term" value="F:amino acid transmembrane transporter activity"/>
    <property type="evidence" value="ECO:0007669"/>
    <property type="project" value="TreeGrafter"/>
</dbReference>
<name>A0A2T0W1G6_9RHOB</name>
<proteinExistence type="predicted"/>
<keyword evidence="2" id="KW-1003">Cell membrane</keyword>
<organism evidence="7 8">
    <name type="scientific">Yoonia maritima</name>
    <dbReference type="NCBI Taxonomy" id="1435347"/>
    <lineage>
        <taxon>Bacteria</taxon>
        <taxon>Pseudomonadati</taxon>
        <taxon>Pseudomonadota</taxon>
        <taxon>Alphaproteobacteria</taxon>
        <taxon>Rhodobacterales</taxon>
        <taxon>Paracoccaceae</taxon>
        <taxon>Yoonia</taxon>
    </lineage>
</organism>
<sequence length="204" mass="21757">MTLTAFGTIWLLHLLAAISPGPAVVMSARTGVIEGMRTGAMLSVGIGIGGVIWALMALCGLEVLFKAAPLLLIGMKCLGASYLIWMAWKLWRSASTPLDLGDQNAPLRSGLSALWLGIKTQLANPKPAVLFSAIFLGTVPEDTSIIGYIAILLAVFLNETIWNIFVARIFSLERSRQGYISLKTLIDRAFGATLALLGVKIAAT</sequence>
<evidence type="ECO:0000256" key="6">
    <source>
        <dbReference type="SAM" id="Phobius"/>
    </source>
</evidence>
<dbReference type="AlphaFoldDB" id="A0A2T0W1G6"/>
<evidence type="ECO:0000256" key="4">
    <source>
        <dbReference type="ARBA" id="ARBA00022989"/>
    </source>
</evidence>
<comment type="subcellular location">
    <subcellularLocation>
        <location evidence="1">Cell membrane</location>
        <topology evidence="1">Multi-pass membrane protein</topology>
    </subcellularLocation>
</comment>
<dbReference type="PANTHER" id="PTHR30086:SF20">
    <property type="entry name" value="ARGININE EXPORTER PROTEIN ARGO-RELATED"/>
    <property type="match status" value="1"/>
</dbReference>
<dbReference type="EMBL" id="PVTP01000003">
    <property type="protein sequence ID" value="PRY78810.1"/>
    <property type="molecule type" value="Genomic_DNA"/>
</dbReference>
<evidence type="ECO:0000256" key="3">
    <source>
        <dbReference type="ARBA" id="ARBA00022692"/>
    </source>
</evidence>
<accession>A0A2T0W1G6</accession>
<dbReference type="InterPro" id="IPR001123">
    <property type="entry name" value="LeuE-type"/>
</dbReference>
<dbReference type="OrthoDB" id="9804822at2"/>
<feature type="transmembrane region" description="Helical" evidence="6">
    <location>
        <begin position="70"/>
        <end position="88"/>
    </location>
</feature>
<keyword evidence="5 6" id="KW-0472">Membrane</keyword>
<dbReference type="GO" id="GO:0005886">
    <property type="term" value="C:plasma membrane"/>
    <property type="evidence" value="ECO:0007669"/>
    <property type="project" value="UniProtKB-SubCell"/>
</dbReference>
<evidence type="ECO:0000256" key="5">
    <source>
        <dbReference type="ARBA" id="ARBA00023136"/>
    </source>
</evidence>
<evidence type="ECO:0000313" key="7">
    <source>
        <dbReference type="EMBL" id="PRY78810.1"/>
    </source>
</evidence>
<dbReference type="RefSeq" id="WP_106355630.1">
    <property type="nucleotide sequence ID" value="NZ_PVTP01000003.1"/>
</dbReference>
<gene>
    <name evidence="7" type="ORF">CLV80_103136</name>
</gene>
<feature type="transmembrane region" description="Helical" evidence="6">
    <location>
        <begin position="37"/>
        <end position="58"/>
    </location>
</feature>
<feature type="transmembrane region" description="Helical" evidence="6">
    <location>
        <begin position="145"/>
        <end position="165"/>
    </location>
</feature>